<dbReference type="GO" id="GO:0030527">
    <property type="term" value="F:structural constituent of chromatin"/>
    <property type="evidence" value="ECO:0007669"/>
    <property type="project" value="InterPro"/>
</dbReference>
<dbReference type="GO" id="GO:0030261">
    <property type="term" value="P:chromosome condensation"/>
    <property type="evidence" value="ECO:0007669"/>
    <property type="project" value="UniProtKB-KW"/>
</dbReference>
<dbReference type="InterPro" id="IPR000119">
    <property type="entry name" value="Hist_DNA-bd"/>
</dbReference>
<evidence type="ECO:0000313" key="6">
    <source>
        <dbReference type="Proteomes" id="UP000033661"/>
    </source>
</evidence>
<protein>
    <submittedName>
        <fullName evidence="5">DNA-binding HU 1 domain protein</fullName>
    </submittedName>
</protein>
<dbReference type="InterPro" id="IPR020816">
    <property type="entry name" value="Histone-like_DNA-bd_CS"/>
</dbReference>
<accession>A0A0F3QCP7</accession>
<sequence>MSTQPKKMNKTEFIAFMTEHGHHHKHQGHKSFTKADAEKALNWVLESIISATKHQHSVNITGFGSFGIQSRKSREGRNPKTGAKMTIPAYKQPVFKAGSKLKEACNNK</sequence>
<evidence type="ECO:0000256" key="4">
    <source>
        <dbReference type="RuleBase" id="RU003939"/>
    </source>
</evidence>
<keyword evidence="2" id="KW-0226">DNA condensation</keyword>
<keyword evidence="6" id="KW-1185">Reference proteome</keyword>
<dbReference type="Gene3D" id="4.10.520.10">
    <property type="entry name" value="IHF-like DNA-binding proteins"/>
    <property type="match status" value="1"/>
</dbReference>
<comment type="caution">
    <text evidence="5">The sequence shown here is derived from an EMBL/GenBank/DDBJ whole genome shotgun (WGS) entry which is preliminary data.</text>
</comment>
<reference evidence="5 6" key="1">
    <citation type="submission" date="2015-02" db="EMBL/GenBank/DDBJ databases">
        <title>Genome Sequencing of Rickettsiales.</title>
        <authorList>
            <person name="Daugherty S.C."/>
            <person name="Su Q."/>
            <person name="Abolude K."/>
            <person name="Beier-Sexton M."/>
            <person name="Carlyon J.A."/>
            <person name="Carter R."/>
            <person name="Day N.P."/>
            <person name="Dumler S.J."/>
            <person name="Dyachenko V."/>
            <person name="Godinez A."/>
            <person name="Kurtti T.J."/>
            <person name="Lichay M."/>
            <person name="Mullins K.E."/>
            <person name="Ott S."/>
            <person name="Pappas-Brown V."/>
            <person name="Paris D.H."/>
            <person name="Patel P."/>
            <person name="Richards A.L."/>
            <person name="Sadzewicz L."/>
            <person name="Sears K."/>
            <person name="Seidman D."/>
            <person name="Sengamalay N."/>
            <person name="Stenos J."/>
            <person name="Tallon L.J."/>
            <person name="Vincent G."/>
            <person name="Fraser C.M."/>
            <person name="Munderloh U."/>
            <person name="Dunning-Hotopp J.C."/>
        </authorList>
    </citation>
    <scope>NUCLEOTIDE SEQUENCE [LARGE SCALE GENOMIC DNA]</scope>
    <source>
        <strain evidence="5 6">RML An4</strain>
    </source>
</reference>
<dbReference type="Proteomes" id="UP000033661">
    <property type="component" value="Unassembled WGS sequence"/>
</dbReference>
<organism evidence="5 6">
    <name type="scientific">Rickettsia bellii str. RML An4</name>
    <dbReference type="NCBI Taxonomy" id="1359193"/>
    <lineage>
        <taxon>Bacteria</taxon>
        <taxon>Pseudomonadati</taxon>
        <taxon>Pseudomonadota</taxon>
        <taxon>Alphaproteobacteria</taxon>
        <taxon>Rickettsiales</taxon>
        <taxon>Rickettsiaceae</taxon>
        <taxon>Rickettsieae</taxon>
        <taxon>Rickettsia</taxon>
        <taxon>belli group</taxon>
    </lineage>
</organism>
<dbReference type="PANTHER" id="PTHR33175">
    <property type="entry name" value="DNA-BINDING PROTEIN HU"/>
    <property type="match status" value="1"/>
</dbReference>
<dbReference type="PROSITE" id="PS00045">
    <property type="entry name" value="HISTONE_LIKE"/>
    <property type="match status" value="1"/>
</dbReference>
<evidence type="ECO:0000256" key="2">
    <source>
        <dbReference type="ARBA" id="ARBA00023067"/>
    </source>
</evidence>
<dbReference type="PATRIC" id="fig|1359193.3.peg.152"/>
<comment type="similarity">
    <text evidence="1 4">Belongs to the bacterial histone-like protein family.</text>
</comment>
<dbReference type="GO" id="GO:0005829">
    <property type="term" value="C:cytosol"/>
    <property type="evidence" value="ECO:0007669"/>
    <property type="project" value="TreeGrafter"/>
</dbReference>
<dbReference type="CDD" id="cd13831">
    <property type="entry name" value="HU"/>
    <property type="match status" value="1"/>
</dbReference>
<proteinExistence type="inferred from homology"/>
<evidence type="ECO:0000256" key="3">
    <source>
        <dbReference type="ARBA" id="ARBA00023125"/>
    </source>
</evidence>
<dbReference type="InterPro" id="IPR010992">
    <property type="entry name" value="IHF-like_DNA-bd_dom_sf"/>
</dbReference>
<name>A0A0F3QCP7_RICBE</name>
<dbReference type="GO" id="GO:0003677">
    <property type="term" value="F:DNA binding"/>
    <property type="evidence" value="ECO:0007669"/>
    <property type="project" value="UniProtKB-KW"/>
</dbReference>
<keyword evidence="3 5" id="KW-0238">DNA-binding</keyword>
<dbReference type="PRINTS" id="PR01727">
    <property type="entry name" value="DNABINDINGHU"/>
</dbReference>
<dbReference type="PANTHER" id="PTHR33175:SF3">
    <property type="entry name" value="DNA-BINDING PROTEIN HU-BETA"/>
    <property type="match status" value="1"/>
</dbReference>
<dbReference type="AlphaFoldDB" id="A0A0F3QCP7"/>
<dbReference type="SMART" id="SM00411">
    <property type="entry name" value="BHL"/>
    <property type="match status" value="1"/>
</dbReference>
<evidence type="ECO:0000256" key="1">
    <source>
        <dbReference type="ARBA" id="ARBA00010529"/>
    </source>
</evidence>
<evidence type="ECO:0000313" key="5">
    <source>
        <dbReference type="EMBL" id="KJV89189.1"/>
    </source>
</evidence>
<dbReference type="SUPFAM" id="SSF47729">
    <property type="entry name" value="IHF-like DNA-binding proteins"/>
    <property type="match status" value="1"/>
</dbReference>
<gene>
    <name evidence="5" type="primary">hupA</name>
    <name evidence="5" type="ORF">RBEAN4_0159</name>
</gene>
<dbReference type="Pfam" id="PF00216">
    <property type="entry name" value="Bac_DNA_binding"/>
    <property type="match status" value="1"/>
</dbReference>
<dbReference type="EMBL" id="LAOI01000001">
    <property type="protein sequence ID" value="KJV89189.1"/>
    <property type="molecule type" value="Genomic_DNA"/>
</dbReference>